<dbReference type="InterPro" id="IPR008395">
    <property type="entry name" value="Agenet-like_dom"/>
</dbReference>
<protein>
    <recommendedName>
        <fullName evidence="2">Agenet domain-containing protein</fullName>
    </recommendedName>
</protein>
<evidence type="ECO:0000313" key="3">
    <source>
        <dbReference type="EMBL" id="KAF2600241.1"/>
    </source>
</evidence>
<comment type="caution">
    <text evidence="3">The sequence shown here is derived from an EMBL/GenBank/DDBJ whole genome shotgun (WGS) entry which is preliminary data.</text>
</comment>
<dbReference type="PANTHER" id="PTHR36805">
    <property type="entry name" value="AGENET DOMAIN-CONTAINING PROTEIN"/>
    <property type="match status" value="1"/>
</dbReference>
<dbReference type="PANTHER" id="PTHR36805:SF7">
    <property type="entry name" value="AGENET DOMAIN-CONTAINING PROTEIN"/>
    <property type="match status" value="1"/>
</dbReference>
<feature type="chain" id="PRO_5035942151" description="Agenet domain-containing protein" evidence="1">
    <location>
        <begin position="29"/>
        <end position="252"/>
    </location>
</feature>
<sequence length="252" mass="29372">MIRCNIHVHWRQPMHMFSLLATGALLRAAGSSVRVFSQKGTQDLIDQVRKLIIPQTDPVTEESCMMKFCKYYMSQTNLPFKDGQTVEVRSFEHGYRGAWFRCKVVRIYIVEGKLYYSLKYLDYEKEEIHEQQVFQRFEHEEKEWLMVRPSYPSVHKIEANQKPLDVAHGSWKVGDLVDWHKDDCYWSGTVVALKKNEPLQVELYPPPRGEGATYNALRKDLRPSLEWSLEDGWTLPSADGRQGNVLGSAREM</sequence>
<proteinExistence type="predicted"/>
<dbReference type="Proteomes" id="UP000712281">
    <property type="component" value="Unassembled WGS sequence"/>
</dbReference>
<dbReference type="Pfam" id="PF05641">
    <property type="entry name" value="Agenet"/>
    <property type="match status" value="1"/>
</dbReference>
<evidence type="ECO:0000313" key="4">
    <source>
        <dbReference type="Proteomes" id="UP000712281"/>
    </source>
</evidence>
<gene>
    <name evidence="3" type="ORF">F2Q68_00008273</name>
</gene>
<evidence type="ECO:0000259" key="2">
    <source>
        <dbReference type="SMART" id="SM00743"/>
    </source>
</evidence>
<reference evidence="3" key="1">
    <citation type="submission" date="2019-12" db="EMBL/GenBank/DDBJ databases">
        <title>Genome sequencing and annotation of Brassica cretica.</title>
        <authorList>
            <person name="Studholme D.J."/>
            <person name="Sarris P.F."/>
        </authorList>
    </citation>
    <scope>NUCLEOTIDE SEQUENCE</scope>
    <source>
        <strain evidence="3">PFS-001/15</strain>
        <tissue evidence="3">Leaf</tissue>
    </source>
</reference>
<feature type="domain" description="Agenet" evidence="2">
    <location>
        <begin position="78"/>
        <end position="143"/>
    </location>
</feature>
<dbReference type="InterPro" id="IPR014002">
    <property type="entry name" value="Agenet_dom_plant"/>
</dbReference>
<organism evidence="3 4">
    <name type="scientific">Brassica cretica</name>
    <name type="common">Mustard</name>
    <dbReference type="NCBI Taxonomy" id="69181"/>
    <lineage>
        <taxon>Eukaryota</taxon>
        <taxon>Viridiplantae</taxon>
        <taxon>Streptophyta</taxon>
        <taxon>Embryophyta</taxon>
        <taxon>Tracheophyta</taxon>
        <taxon>Spermatophyta</taxon>
        <taxon>Magnoliopsida</taxon>
        <taxon>eudicotyledons</taxon>
        <taxon>Gunneridae</taxon>
        <taxon>Pentapetalae</taxon>
        <taxon>rosids</taxon>
        <taxon>malvids</taxon>
        <taxon>Brassicales</taxon>
        <taxon>Brassicaceae</taxon>
        <taxon>Brassiceae</taxon>
        <taxon>Brassica</taxon>
    </lineage>
</organism>
<accession>A0A8S9L2D7</accession>
<keyword evidence="1" id="KW-0732">Signal</keyword>
<name>A0A8S9L2D7_BRACR</name>
<feature type="signal peptide" evidence="1">
    <location>
        <begin position="1"/>
        <end position="28"/>
    </location>
</feature>
<evidence type="ECO:0000256" key="1">
    <source>
        <dbReference type="SAM" id="SignalP"/>
    </source>
</evidence>
<dbReference type="AlphaFoldDB" id="A0A8S9L2D7"/>
<dbReference type="SMART" id="SM00743">
    <property type="entry name" value="Agenet"/>
    <property type="match status" value="2"/>
</dbReference>
<dbReference type="EMBL" id="QGKW02000717">
    <property type="protein sequence ID" value="KAF2600241.1"/>
    <property type="molecule type" value="Genomic_DNA"/>
</dbReference>
<feature type="domain" description="Agenet" evidence="2">
    <location>
        <begin position="169"/>
        <end position="229"/>
    </location>
</feature>